<evidence type="ECO:0000259" key="4">
    <source>
        <dbReference type="Pfam" id="PF18962"/>
    </source>
</evidence>
<sequence>MRKNYLKTLLLSVSMFTLGIIPKAHAQDTYTVQSIAHQTYSASTIIDLPIDDRYSDIITIPFNFTFFGEEYNQFIVSNNGYIDFRTELATTGSSYDTSYGIPSASFSVKNSILACFHDMDNSSNEGSITYDITGNAPYRKFVLIFDNHPHFSTNCFEKRSSFQVILYETLNIIDVQILRKDLCVSWNGGRANVGIINDTGLDGYAAPGRNSWQWQVEEGHGEGWRFTPQNITNVYTYIKCDTDADGIETFDFTLMVNDLNPNTVFYSTQTDAINQTNAFTETYYTNITPFEATTIYARYNDDIIPVVLNMADCNEQFDNDNVATIDEDLNGDGNLANDDTDSDGIPDFLDSDDDNDIILTSFESVFDETNNAYIDSDTDGVPDYLDNDDDGDGVPTALEDFNQNGSPLDDDNDNDGILNYLDTDDDGDGVLTVDEDLNLNGNPADDDTDNDGIPNHVDNDDDGDNILTVNEDVNNNDNVADDDTDNDGIPNYLDNDDDGDSILTIDEDLNLNGNPDDDDTDNNGVPNYLDIDDDGDGIFTPNEDLNNNNDLTDDDTDDNGIPNYLDNDDDGDGILTIDEDINQNGDPTDDDSNNNNIPDYLDFNEGLSVNENTFKNDVRLYPNPASGILNIDNTTGKEIEDISIYSINGVKVQQNQNVNRIDISNLQTGIYIVKMLVDNKSFTYKLLKN</sequence>
<evidence type="ECO:0000256" key="3">
    <source>
        <dbReference type="SAM" id="SignalP"/>
    </source>
</evidence>
<comment type="caution">
    <text evidence="5">The sequence shown here is derived from an EMBL/GenBank/DDBJ whole genome shotgun (WGS) entry which is preliminary data.</text>
</comment>
<dbReference type="GO" id="GO:0005509">
    <property type="term" value="F:calcium ion binding"/>
    <property type="evidence" value="ECO:0007669"/>
    <property type="project" value="InterPro"/>
</dbReference>
<feature type="region of interest" description="Disordered" evidence="2">
    <location>
        <begin position="373"/>
        <end position="598"/>
    </location>
</feature>
<feature type="compositionally biased region" description="Acidic residues" evidence="2">
    <location>
        <begin position="566"/>
        <end position="592"/>
    </location>
</feature>
<name>A0A6N8HFD1_9FLAO</name>
<feature type="compositionally biased region" description="Acidic residues" evidence="2">
    <location>
        <begin position="494"/>
        <end position="521"/>
    </location>
</feature>
<dbReference type="Pfam" id="PF18962">
    <property type="entry name" value="Por_Secre_tail"/>
    <property type="match status" value="1"/>
</dbReference>
<dbReference type="OrthoDB" id="9765926at2"/>
<dbReference type="SUPFAM" id="SSF103647">
    <property type="entry name" value="TSP type-3 repeat"/>
    <property type="match status" value="1"/>
</dbReference>
<dbReference type="Gene3D" id="4.10.1080.10">
    <property type="entry name" value="TSP type-3 repeat"/>
    <property type="match status" value="1"/>
</dbReference>
<dbReference type="InterPro" id="IPR026444">
    <property type="entry name" value="Secre_tail"/>
</dbReference>
<keyword evidence="1 3" id="KW-0732">Signal</keyword>
<evidence type="ECO:0000256" key="1">
    <source>
        <dbReference type="ARBA" id="ARBA00022729"/>
    </source>
</evidence>
<evidence type="ECO:0000313" key="5">
    <source>
        <dbReference type="EMBL" id="MUV04422.1"/>
    </source>
</evidence>
<dbReference type="Proteomes" id="UP000433945">
    <property type="component" value="Unassembled WGS sequence"/>
</dbReference>
<feature type="compositionally biased region" description="Low complexity" evidence="2">
    <location>
        <begin position="469"/>
        <end position="478"/>
    </location>
</feature>
<accession>A0A6N8HFD1</accession>
<feature type="chain" id="PRO_5026952515" evidence="3">
    <location>
        <begin position="27"/>
        <end position="689"/>
    </location>
</feature>
<dbReference type="EMBL" id="WOWP01000045">
    <property type="protein sequence ID" value="MUV04422.1"/>
    <property type="molecule type" value="Genomic_DNA"/>
</dbReference>
<dbReference type="InterPro" id="IPR028974">
    <property type="entry name" value="TSP_type-3_rpt"/>
</dbReference>
<keyword evidence="6" id="KW-1185">Reference proteome</keyword>
<reference evidence="5 6" key="1">
    <citation type="submission" date="2019-12" db="EMBL/GenBank/DDBJ databases">
        <authorList>
            <person name="Sun J.-Q."/>
        </authorList>
    </citation>
    <scope>NUCLEOTIDE SEQUENCE [LARGE SCALE GENOMIC DNA]</scope>
    <source>
        <strain evidence="5 6">JCM 17928</strain>
    </source>
</reference>
<evidence type="ECO:0000256" key="2">
    <source>
        <dbReference type="SAM" id="MobiDB-lite"/>
    </source>
</evidence>
<dbReference type="PANTHER" id="PTHR10199:SF119">
    <property type="entry name" value="RE20510P"/>
    <property type="match status" value="1"/>
</dbReference>
<dbReference type="PANTHER" id="PTHR10199">
    <property type="entry name" value="THROMBOSPONDIN"/>
    <property type="match status" value="1"/>
</dbReference>
<feature type="compositionally biased region" description="Acidic residues" evidence="2">
    <location>
        <begin position="422"/>
        <end position="437"/>
    </location>
</feature>
<gene>
    <name evidence="5" type="ORF">GN157_11950</name>
</gene>
<dbReference type="NCBIfam" id="TIGR04183">
    <property type="entry name" value="Por_Secre_tail"/>
    <property type="match status" value="1"/>
</dbReference>
<feature type="domain" description="Secretion system C-terminal sorting" evidence="4">
    <location>
        <begin position="620"/>
        <end position="686"/>
    </location>
</feature>
<protein>
    <submittedName>
        <fullName evidence="5">T9SS type A sorting domain-containing protein</fullName>
    </submittedName>
</protein>
<dbReference type="RefSeq" id="WP_157483622.1">
    <property type="nucleotide sequence ID" value="NZ_WOWP01000045.1"/>
</dbReference>
<organism evidence="5 6">
    <name type="scientific">Flavobacterium rakeshii</name>
    <dbReference type="NCBI Taxonomy" id="1038845"/>
    <lineage>
        <taxon>Bacteria</taxon>
        <taxon>Pseudomonadati</taxon>
        <taxon>Bacteroidota</taxon>
        <taxon>Flavobacteriia</taxon>
        <taxon>Flavobacteriales</taxon>
        <taxon>Flavobacteriaceae</taxon>
        <taxon>Flavobacterium</taxon>
    </lineage>
</organism>
<proteinExistence type="predicted"/>
<feature type="compositionally biased region" description="Acidic residues" evidence="2">
    <location>
        <begin position="376"/>
        <end position="392"/>
    </location>
</feature>
<evidence type="ECO:0000313" key="6">
    <source>
        <dbReference type="Proteomes" id="UP000433945"/>
    </source>
</evidence>
<feature type="signal peptide" evidence="3">
    <location>
        <begin position="1"/>
        <end position="26"/>
    </location>
</feature>
<dbReference type="AlphaFoldDB" id="A0A6N8HFD1"/>